<evidence type="ECO:0000313" key="3">
    <source>
        <dbReference type="EMBL" id="RST73044.1"/>
    </source>
</evidence>
<evidence type="ECO:0000259" key="2">
    <source>
        <dbReference type="Pfam" id="PF01575"/>
    </source>
</evidence>
<name>A0A429XX21_9BACI</name>
<dbReference type="CDD" id="cd03449">
    <property type="entry name" value="R_hydratase"/>
    <property type="match status" value="1"/>
</dbReference>
<protein>
    <submittedName>
        <fullName evidence="3">MaoC family dehydratase</fullName>
    </submittedName>
</protein>
<dbReference type="Gene3D" id="3.10.129.10">
    <property type="entry name" value="Hotdog Thioesterase"/>
    <property type="match status" value="1"/>
</dbReference>
<dbReference type="InterPro" id="IPR029069">
    <property type="entry name" value="HotDog_dom_sf"/>
</dbReference>
<feature type="domain" description="MaoC-like" evidence="2">
    <location>
        <begin position="6"/>
        <end position="108"/>
    </location>
</feature>
<dbReference type="EMBL" id="QYTV02000006">
    <property type="protein sequence ID" value="RST73044.1"/>
    <property type="molecule type" value="Genomic_DNA"/>
</dbReference>
<comment type="caution">
    <text evidence="3">The sequence shown here is derived from an EMBL/GenBank/DDBJ whole genome shotgun (WGS) entry which is preliminary data.</text>
</comment>
<keyword evidence="1" id="KW-0456">Lyase</keyword>
<dbReference type="AlphaFoldDB" id="A0A429XX21"/>
<keyword evidence="4" id="KW-1185">Reference proteome</keyword>
<dbReference type="Pfam" id="PF01575">
    <property type="entry name" value="MaoC_dehydratas"/>
    <property type="match status" value="1"/>
</dbReference>
<proteinExistence type="predicted"/>
<dbReference type="SUPFAM" id="SSF54637">
    <property type="entry name" value="Thioesterase/thiol ester dehydrase-isomerase"/>
    <property type="match status" value="1"/>
</dbReference>
<evidence type="ECO:0000313" key="4">
    <source>
        <dbReference type="Proteomes" id="UP000287156"/>
    </source>
</evidence>
<dbReference type="InterPro" id="IPR050965">
    <property type="entry name" value="UPF0336/Enoyl-CoA_hydratase"/>
</dbReference>
<accession>A0A429XX21</accession>
<dbReference type="PANTHER" id="PTHR43437:SF3">
    <property type="entry name" value="HYDROXYACYL-THIOESTER DEHYDRATASE TYPE 2, MITOCHONDRIAL"/>
    <property type="match status" value="1"/>
</dbReference>
<dbReference type="PANTHER" id="PTHR43437">
    <property type="entry name" value="HYDROXYACYL-THIOESTER DEHYDRATASE TYPE 2, MITOCHONDRIAL-RELATED"/>
    <property type="match status" value="1"/>
</dbReference>
<dbReference type="RefSeq" id="WP_126051424.1">
    <property type="nucleotide sequence ID" value="NZ_QYTV02000006.1"/>
</dbReference>
<dbReference type="OrthoDB" id="9801625at2"/>
<dbReference type="GO" id="GO:0006633">
    <property type="term" value="P:fatty acid biosynthetic process"/>
    <property type="evidence" value="ECO:0007669"/>
    <property type="project" value="TreeGrafter"/>
</dbReference>
<gene>
    <name evidence="3" type="ORF">D4T97_014255</name>
</gene>
<dbReference type="InterPro" id="IPR002539">
    <property type="entry name" value="MaoC-like_dom"/>
</dbReference>
<dbReference type="GO" id="GO:0019171">
    <property type="term" value="F:(3R)-hydroxyacyl-[acyl-carrier-protein] dehydratase activity"/>
    <property type="evidence" value="ECO:0007669"/>
    <property type="project" value="TreeGrafter"/>
</dbReference>
<sequence length="138" mass="15164">MDFGVGQKAQFSRTITESDLVQFAGLSGDFNPIHVDRQYAEGTFFGERISHGLLTASFLSRLLGMQLPGPGSVYVSQTLKFTKPVFIGDTITAKAEIIEVNNNRRLVTLRTTCLNQDGSIVLDGEGVMKLPKEKEIRA</sequence>
<dbReference type="Proteomes" id="UP000287156">
    <property type="component" value="Unassembled WGS sequence"/>
</dbReference>
<dbReference type="FunFam" id="3.10.129.10:FF:000042">
    <property type="entry name" value="MaoC domain protein dehydratase"/>
    <property type="match status" value="1"/>
</dbReference>
<reference evidence="3" key="1">
    <citation type="submission" date="2018-12" db="EMBL/GenBank/DDBJ databases">
        <authorList>
            <person name="Sun L."/>
            <person name="Chen Z."/>
        </authorList>
    </citation>
    <scope>NUCLEOTIDE SEQUENCE [LARGE SCALE GENOMIC DNA]</scope>
    <source>
        <strain evidence="3">3-2-2</strain>
    </source>
</reference>
<evidence type="ECO:0000256" key="1">
    <source>
        <dbReference type="ARBA" id="ARBA00023239"/>
    </source>
</evidence>
<organism evidence="3 4">
    <name type="scientific">Siminovitchia acidinfaciens</name>
    <dbReference type="NCBI Taxonomy" id="2321395"/>
    <lineage>
        <taxon>Bacteria</taxon>
        <taxon>Bacillati</taxon>
        <taxon>Bacillota</taxon>
        <taxon>Bacilli</taxon>
        <taxon>Bacillales</taxon>
        <taxon>Bacillaceae</taxon>
        <taxon>Siminovitchia</taxon>
    </lineage>
</organism>